<dbReference type="PANTHER" id="PTHR33221:SF2">
    <property type="entry name" value="TRANSCRIPTIONAL REGULATOR"/>
    <property type="match status" value="1"/>
</dbReference>
<dbReference type="GO" id="GO:0003700">
    <property type="term" value="F:DNA-binding transcription factor activity"/>
    <property type="evidence" value="ECO:0007669"/>
    <property type="project" value="TreeGrafter"/>
</dbReference>
<name>A0A3N0B615_9ACTN</name>
<keyword evidence="2" id="KW-1185">Reference proteome</keyword>
<protein>
    <submittedName>
        <fullName evidence="1">Rrf2 family transcriptional regulator</fullName>
    </submittedName>
</protein>
<dbReference type="Pfam" id="PF02082">
    <property type="entry name" value="Rrf2"/>
    <property type="match status" value="1"/>
</dbReference>
<accession>A0A3N0B615</accession>
<dbReference type="OrthoDB" id="9808360at2"/>
<dbReference type="InterPro" id="IPR036390">
    <property type="entry name" value="WH_DNA-bd_sf"/>
</dbReference>
<dbReference type="GO" id="GO:0005829">
    <property type="term" value="C:cytosol"/>
    <property type="evidence" value="ECO:0007669"/>
    <property type="project" value="TreeGrafter"/>
</dbReference>
<organism evidence="1 2">
    <name type="scientific">Paraeggerthella hongkongensis</name>
    <dbReference type="NCBI Taxonomy" id="230658"/>
    <lineage>
        <taxon>Bacteria</taxon>
        <taxon>Bacillati</taxon>
        <taxon>Actinomycetota</taxon>
        <taxon>Coriobacteriia</taxon>
        <taxon>Eggerthellales</taxon>
        <taxon>Eggerthellaceae</taxon>
        <taxon>Paraeggerthella</taxon>
    </lineage>
</organism>
<dbReference type="InterPro" id="IPR000944">
    <property type="entry name" value="Tscrpt_reg_Rrf2"/>
</dbReference>
<dbReference type="NCBIfam" id="TIGR00738">
    <property type="entry name" value="rrf2_super"/>
    <property type="match status" value="1"/>
</dbReference>
<dbReference type="InterPro" id="IPR036388">
    <property type="entry name" value="WH-like_DNA-bd_sf"/>
</dbReference>
<dbReference type="RefSeq" id="WP_123192499.1">
    <property type="nucleotide sequence ID" value="NZ_QICD01000017.1"/>
</dbReference>
<dbReference type="Proteomes" id="UP000278632">
    <property type="component" value="Unassembled WGS sequence"/>
</dbReference>
<comment type="caution">
    <text evidence="1">The sequence shown here is derived from an EMBL/GenBank/DDBJ whole genome shotgun (WGS) entry which is preliminary data.</text>
</comment>
<gene>
    <name evidence="1" type="ORF">DMP08_08555</name>
</gene>
<evidence type="ECO:0000313" key="1">
    <source>
        <dbReference type="EMBL" id="RNL42542.1"/>
    </source>
</evidence>
<evidence type="ECO:0000313" key="2">
    <source>
        <dbReference type="Proteomes" id="UP000278632"/>
    </source>
</evidence>
<reference evidence="2" key="1">
    <citation type="submission" date="2018-05" db="EMBL/GenBank/DDBJ databases">
        <title>Genome Sequencing of selected type strains of the family Eggerthellaceae.</title>
        <authorList>
            <person name="Danylec N."/>
            <person name="Stoll D.A."/>
            <person name="Doetsch A."/>
            <person name="Huch M."/>
        </authorList>
    </citation>
    <scope>NUCLEOTIDE SEQUENCE [LARGE SCALE GENOMIC DNA]</scope>
    <source>
        <strain evidence="2">DSM 16106</strain>
    </source>
</reference>
<dbReference type="PANTHER" id="PTHR33221">
    <property type="entry name" value="WINGED HELIX-TURN-HELIX TRANSCRIPTIONAL REGULATOR, RRF2 FAMILY"/>
    <property type="match status" value="1"/>
</dbReference>
<dbReference type="EMBL" id="QICD01000017">
    <property type="protein sequence ID" value="RNL42542.1"/>
    <property type="molecule type" value="Genomic_DNA"/>
</dbReference>
<dbReference type="Gene3D" id="1.10.10.10">
    <property type="entry name" value="Winged helix-like DNA-binding domain superfamily/Winged helix DNA-binding domain"/>
    <property type="match status" value="1"/>
</dbReference>
<dbReference type="AlphaFoldDB" id="A0A3N0B615"/>
<proteinExistence type="predicted"/>
<dbReference type="SUPFAM" id="SSF46785">
    <property type="entry name" value="Winged helix' DNA-binding domain"/>
    <property type="match status" value="1"/>
</dbReference>
<dbReference type="PROSITE" id="PS51197">
    <property type="entry name" value="HTH_RRF2_2"/>
    <property type="match status" value="1"/>
</dbReference>
<sequence length="193" mass="20611">MDITRRCDYACRILRAAYKSGDAYVSVSDIAEDEGIPYAFARSIQHDLVKGGLIKTVRGARGGLALNCDPAEVTLLEVLEAIQGPVSVSLCVLDPEYCEKQKSCAYNKLWQGADRLLNDYFGSITLKDLIELGATHPVVEAALAKARSKEAPAHAPADARSETCRVASCSVSCAHLAVEAPDDAVPESSQPCA</sequence>